<dbReference type="GO" id="GO:0042910">
    <property type="term" value="F:xenobiotic transmembrane transporter activity"/>
    <property type="evidence" value="ECO:0007669"/>
    <property type="project" value="InterPro"/>
</dbReference>
<sequence>MHKMTESPQRRRMPGDREMVFMMAMVMALNALAIDSMLPALPAIGEGLGVIVANDRQYVISTYLFGIGAGSLVYGPLSDRFGRKGVLVPALFAYVAFSIGCGLATSFPMLLALRFGHGLISAALGVTVVAVIRDLFSGDAMAKRLSMIFLVFMIVPAIAPTMGAGITAFANWRAIFIVLAVMGCVMLLWLRRLPETLAPEDVRPLDARTMIAGWATVTRHRRAAGYMVASAMMQGALYGYLNSSEQIIAEVFGAQSWFPLVFACVAAGIAIANFSNAAIVERFGARRVSQSASFAFMVTSIVQIAVAMSGAETLWMFTALMMVNVGLIGFIGSNFGSIAMEDFGHMAGVASSYQSFAKTLLAAAMGALIGQLYDGTTLPLAYAFLVSGVVGLAFVFWAERGKLFTRPGTAPKSPY</sequence>
<keyword evidence="7 8" id="KW-0472">Membrane</keyword>
<feature type="transmembrane region" description="Helical" evidence="8">
    <location>
        <begin position="314"/>
        <end position="335"/>
    </location>
</feature>
<feature type="transmembrane region" description="Helical" evidence="8">
    <location>
        <begin position="86"/>
        <end position="109"/>
    </location>
</feature>
<dbReference type="InterPro" id="IPR036259">
    <property type="entry name" value="MFS_trans_sf"/>
</dbReference>
<evidence type="ECO:0000256" key="1">
    <source>
        <dbReference type="ARBA" id="ARBA00004651"/>
    </source>
</evidence>
<keyword evidence="4" id="KW-1003">Cell membrane</keyword>
<dbReference type="AlphaFoldDB" id="A0A2S8B1C9"/>
<gene>
    <name evidence="10" type="ORF">CVO77_13770</name>
</gene>
<feature type="transmembrane region" description="Helical" evidence="8">
    <location>
        <begin position="356"/>
        <end position="373"/>
    </location>
</feature>
<feature type="domain" description="Major facilitator superfamily (MFS) profile" evidence="9">
    <location>
        <begin position="19"/>
        <end position="403"/>
    </location>
</feature>
<feature type="transmembrane region" description="Helical" evidence="8">
    <location>
        <begin position="291"/>
        <end position="308"/>
    </location>
</feature>
<evidence type="ECO:0000256" key="5">
    <source>
        <dbReference type="ARBA" id="ARBA00022692"/>
    </source>
</evidence>
<feature type="transmembrane region" description="Helical" evidence="8">
    <location>
        <begin position="223"/>
        <end position="241"/>
    </location>
</feature>
<dbReference type="PANTHER" id="PTHR23502:SF132">
    <property type="entry name" value="POLYAMINE TRANSPORTER 2-RELATED"/>
    <property type="match status" value="1"/>
</dbReference>
<dbReference type="Pfam" id="PF07690">
    <property type="entry name" value="MFS_1"/>
    <property type="match status" value="1"/>
</dbReference>
<evidence type="ECO:0000259" key="9">
    <source>
        <dbReference type="PROSITE" id="PS50850"/>
    </source>
</evidence>
<comment type="similarity">
    <text evidence="2 8">Belongs to the major facilitator superfamily. Bcr/CmlA family.</text>
</comment>
<dbReference type="InterPro" id="IPR011701">
    <property type="entry name" value="MFS"/>
</dbReference>
<dbReference type="Gene3D" id="1.20.1720.10">
    <property type="entry name" value="Multidrug resistance protein D"/>
    <property type="match status" value="1"/>
</dbReference>
<evidence type="ECO:0000256" key="8">
    <source>
        <dbReference type="RuleBase" id="RU365088"/>
    </source>
</evidence>
<organism evidence="10 11">
    <name type="scientific">Sphingopyxis lindanitolerans</name>
    <dbReference type="NCBI Taxonomy" id="2054227"/>
    <lineage>
        <taxon>Bacteria</taxon>
        <taxon>Pseudomonadati</taxon>
        <taxon>Pseudomonadota</taxon>
        <taxon>Alphaproteobacteria</taxon>
        <taxon>Sphingomonadales</taxon>
        <taxon>Sphingomonadaceae</taxon>
        <taxon>Sphingopyxis</taxon>
    </lineage>
</organism>
<comment type="subcellular location">
    <subcellularLocation>
        <location evidence="8">Cell inner membrane</location>
        <topology evidence="8">Multi-pass membrane protein</topology>
    </subcellularLocation>
    <subcellularLocation>
        <location evidence="1">Cell membrane</location>
        <topology evidence="1">Multi-pass membrane protein</topology>
    </subcellularLocation>
</comment>
<dbReference type="InterPro" id="IPR004812">
    <property type="entry name" value="Efflux_drug-R_Bcr/CmlA"/>
</dbReference>
<feature type="transmembrane region" description="Helical" evidence="8">
    <location>
        <begin position="257"/>
        <end position="279"/>
    </location>
</feature>
<evidence type="ECO:0000256" key="7">
    <source>
        <dbReference type="ARBA" id="ARBA00023136"/>
    </source>
</evidence>
<dbReference type="NCBIfam" id="TIGR00710">
    <property type="entry name" value="efflux_Bcr_CflA"/>
    <property type="match status" value="1"/>
</dbReference>
<protein>
    <recommendedName>
        <fullName evidence="8">Bcr/CflA family efflux transporter</fullName>
    </recommendedName>
</protein>
<feature type="transmembrane region" description="Helical" evidence="8">
    <location>
        <begin position="148"/>
        <end position="166"/>
    </location>
</feature>
<evidence type="ECO:0000256" key="4">
    <source>
        <dbReference type="ARBA" id="ARBA00022475"/>
    </source>
</evidence>
<dbReference type="SUPFAM" id="SSF103473">
    <property type="entry name" value="MFS general substrate transporter"/>
    <property type="match status" value="1"/>
</dbReference>
<keyword evidence="8" id="KW-0997">Cell inner membrane</keyword>
<proteinExistence type="inferred from homology"/>
<comment type="caution">
    <text evidence="10">The sequence shown here is derived from an EMBL/GenBank/DDBJ whole genome shotgun (WGS) entry which is preliminary data.</text>
</comment>
<evidence type="ECO:0000313" key="10">
    <source>
        <dbReference type="EMBL" id="PQM26143.1"/>
    </source>
</evidence>
<evidence type="ECO:0000256" key="2">
    <source>
        <dbReference type="ARBA" id="ARBA00006236"/>
    </source>
</evidence>
<dbReference type="PROSITE" id="PS50850">
    <property type="entry name" value="MFS"/>
    <property type="match status" value="1"/>
</dbReference>
<dbReference type="OrthoDB" id="9800416at2"/>
<keyword evidence="5 8" id="KW-0812">Transmembrane</keyword>
<keyword evidence="11" id="KW-1185">Reference proteome</keyword>
<dbReference type="GO" id="GO:1990961">
    <property type="term" value="P:xenobiotic detoxification by transmembrane export across the plasma membrane"/>
    <property type="evidence" value="ECO:0007669"/>
    <property type="project" value="InterPro"/>
</dbReference>
<evidence type="ECO:0000256" key="6">
    <source>
        <dbReference type="ARBA" id="ARBA00022989"/>
    </source>
</evidence>
<dbReference type="GO" id="GO:0005886">
    <property type="term" value="C:plasma membrane"/>
    <property type="evidence" value="ECO:0007669"/>
    <property type="project" value="UniProtKB-SubCell"/>
</dbReference>
<reference evidence="11" key="1">
    <citation type="submission" date="2017-11" db="EMBL/GenBank/DDBJ databases">
        <title>The complete genome sequence of Sphingopyxis pomeranensis sp. nov. strain WS5A3p.</title>
        <authorList>
            <person name="Kaminski M.A."/>
        </authorList>
    </citation>
    <scope>NUCLEOTIDE SEQUENCE [LARGE SCALE GENOMIC DNA]</scope>
    <source>
        <strain evidence="11">WS5A3p</strain>
    </source>
</reference>
<keyword evidence="6 8" id="KW-1133">Transmembrane helix</keyword>
<dbReference type="EMBL" id="PHFW01000003">
    <property type="protein sequence ID" value="PQM26143.1"/>
    <property type="molecule type" value="Genomic_DNA"/>
</dbReference>
<feature type="transmembrane region" description="Helical" evidence="8">
    <location>
        <begin position="58"/>
        <end position="74"/>
    </location>
</feature>
<evidence type="ECO:0000313" key="11">
    <source>
        <dbReference type="Proteomes" id="UP000238954"/>
    </source>
</evidence>
<feature type="transmembrane region" description="Helical" evidence="8">
    <location>
        <begin position="379"/>
        <end position="398"/>
    </location>
</feature>
<feature type="transmembrane region" description="Helical" evidence="8">
    <location>
        <begin position="20"/>
        <end position="38"/>
    </location>
</feature>
<feature type="transmembrane region" description="Helical" evidence="8">
    <location>
        <begin position="115"/>
        <end position="136"/>
    </location>
</feature>
<keyword evidence="3 8" id="KW-0813">Transport</keyword>
<name>A0A2S8B1C9_9SPHN</name>
<dbReference type="Proteomes" id="UP000238954">
    <property type="component" value="Chromosome"/>
</dbReference>
<feature type="transmembrane region" description="Helical" evidence="8">
    <location>
        <begin position="172"/>
        <end position="190"/>
    </location>
</feature>
<dbReference type="CDD" id="cd17320">
    <property type="entry name" value="MFS_MdfA_MDR_like"/>
    <property type="match status" value="1"/>
</dbReference>
<evidence type="ECO:0000256" key="3">
    <source>
        <dbReference type="ARBA" id="ARBA00022448"/>
    </source>
</evidence>
<accession>A0A2S8B1C9</accession>
<dbReference type="PANTHER" id="PTHR23502">
    <property type="entry name" value="MAJOR FACILITATOR SUPERFAMILY"/>
    <property type="match status" value="1"/>
</dbReference>
<dbReference type="InterPro" id="IPR020846">
    <property type="entry name" value="MFS_dom"/>
</dbReference>